<sequence>MEKSHLFIRESSGLIKQVNFLDVIMLNIGNMSAGLALYTSITPYVQPGSNLLIATLIGFLFALPQAYIYTYFVTKIPRTGGDYVWISRTLNGAIGTVMALSLMIESLAYFALTAFFASSAIQTVFSEIGSLNSNQALINLGNVLTQPIYSFILGFVIFAIIIGINIVKAKWGYSLISVLGVISLATTIIAMGVILANVNNFVTKASNIITLMGGNVTSYSGPTFSLSATLFMLPFLALYTFPWMQAGPAVAAEIKGKNSLKYNVFISLILTFIIVMAGYGVMYYAGGYSFTTAQYINNGFIYTFWTVAIGLSSNQVLEWIIGLGLILWEVFILAYGAIVFSRYIFAMAFDRVLPSFLTNVTKSGSPIFTHLLDLGATAFFLGVIVFLGSQNALALYGATVLGALYFLVVSIAGIMHGVKYKNIILIPLGAISAGYFAYLTYVSATNPDFGFVNSNGMPNPITLAFVIGTLVFSALVFIASYIYNKRKGVDLNMIYKEIPPE</sequence>
<dbReference type="GeneID" id="92353776"/>
<dbReference type="EMBL" id="AP031322">
    <property type="protein sequence ID" value="BFH72903.1"/>
    <property type="molecule type" value="Genomic_DNA"/>
</dbReference>
<feature type="transmembrane region" description="Helical" evidence="6">
    <location>
        <begin position="20"/>
        <end position="39"/>
    </location>
</feature>
<dbReference type="InterPro" id="IPR002293">
    <property type="entry name" value="AA/rel_permease1"/>
</dbReference>
<feature type="transmembrane region" description="Helical" evidence="6">
    <location>
        <begin position="148"/>
        <end position="167"/>
    </location>
</feature>
<feature type="transmembrane region" description="Helical" evidence="6">
    <location>
        <begin position="219"/>
        <end position="241"/>
    </location>
</feature>
<feature type="transmembrane region" description="Helical" evidence="6">
    <location>
        <begin position="93"/>
        <end position="117"/>
    </location>
</feature>
<accession>A0AAT9GPW7</accession>
<dbReference type="Gene3D" id="1.20.1740.10">
    <property type="entry name" value="Amino acid/polyamine transporter I"/>
    <property type="match status" value="1"/>
</dbReference>
<evidence type="ECO:0000256" key="5">
    <source>
        <dbReference type="ARBA" id="ARBA00023136"/>
    </source>
</evidence>
<evidence type="ECO:0000256" key="3">
    <source>
        <dbReference type="ARBA" id="ARBA00022692"/>
    </source>
</evidence>
<feature type="transmembrane region" description="Helical" evidence="6">
    <location>
        <begin position="422"/>
        <end position="441"/>
    </location>
</feature>
<feature type="transmembrane region" description="Helical" evidence="6">
    <location>
        <begin position="461"/>
        <end position="483"/>
    </location>
</feature>
<comment type="subcellular location">
    <subcellularLocation>
        <location evidence="1">Cell membrane</location>
        <topology evidence="1">Multi-pass membrane protein</topology>
    </subcellularLocation>
</comment>
<dbReference type="PANTHER" id="PTHR42770:SF7">
    <property type="entry name" value="MEMBRANE PROTEIN"/>
    <property type="match status" value="1"/>
</dbReference>
<feature type="transmembrane region" description="Helical" evidence="6">
    <location>
        <begin position="319"/>
        <end position="345"/>
    </location>
</feature>
<feature type="transmembrane region" description="Helical" evidence="6">
    <location>
        <begin position="262"/>
        <end position="285"/>
    </location>
</feature>
<reference evidence="7" key="1">
    <citation type="submission" date="2024-03" db="EMBL/GenBank/DDBJ databases">
        <title>Complete genome sequence of Sulfurisphaera javensis strain KD-1.</title>
        <authorList>
            <person name="Sakai H."/>
            <person name="Nur N."/>
            <person name="Suwanto A."/>
            <person name="Kurosawa N."/>
        </authorList>
    </citation>
    <scope>NUCLEOTIDE SEQUENCE</scope>
    <source>
        <strain evidence="7">KD-1</strain>
    </source>
</reference>
<evidence type="ECO:0000256" key="2">
    <source>
        <dbReference type="ARBA" id="ARBA00022475"/>
    </source>
</evidence>
<dbReference type="AlphaFoldDB" id="A0AAT9GPW7"/>
<evidence type="ECO:0000313" key="7">
    <source>
        <dbReference type="EMBL" id="BFH72903.1"/>
    </source>
</evidence>
<dbReference type="InterPro" id="IPR050367">
    <property type="entry name" value="APC_superfamily"/>
</dbReference>
<dbReference type="RefSeq" id="WP_369611091.1">
    <property type="nucleotide sequence ID" value="NZ_AP031322.1"/>
</dbReference>
<protein>
    <submittedName>
        <fullName evidence="7">APC family permease</fullName>
    </submittedName>
</protein>
<dbReference type="Pfam" id="PF13520">
    <property type="entry name" value="AA_permease_2"/>
    <property type="match status" value="1"/>
</dbReference>
<evidence type="ECO:0000256" key="1">
    <source>
        <dbReference type="ARBA" id="ARBA00004651"/>
    </source>
</evidence>
<keyword evidence="3 6" id="KW-0812">Transmembrane</keyword>
<evidence type="ECO:0000256" key="6">
    <source>
        <dbReference type="SAM" id="Phobius"/>
    </source>
</evidence>
<organism evidence="7">
    <name type="scientific">Sulfurisphaera javensis</name>
    <dbReference type="NCBI Taxonomy" id="2049879"/>
    <lineage>
        <taxon>Archaea</taxon>
        <taxon>Thermoproteota</taxon>
        <taxon>Thermoprotei</taxon>
        <taxon>Sulfolobales</taxon>
        <taxon>Sulfolobaceae</taxon>
        <taxon>Sulfurisphaera</taxon>
    </lineage>
</organism>
<gene>
    <name evidence="7" type="ORF">SJAV_08470</name>
</gene>
<feature type="transmembrane region" description="Helical" evidence="6">
    <location>
        <begin position="366"/>
        <end position="387"/>
    </location>
</feature>
<feature type="transmembrane region" description="Helical" evidence="6">
    <location>
        <begin position="51"/>
        <end position="72"/>
    </location>
</feature>
<feature type="transmembrane region" description="Helical" evidence="6">
    <location>
        <begin position="174"/>
        <end position="199"/>
    </location>
</feature>
<evidence type="ECO:0000256" key="4">
    <source>
        <dbReference type="ARBA" id="ARBA00022989"/>
    </source>
</evidence>
<keyword evidence="2" id="KW-1003">Cell membrane</keyword>
<dbReference type="GO" id="GO:0005886">
    <property type="term" value="C:plasma membrane"/>
    <property type="evidence" value="ECO:0007669"/>
    <property type="project" value="UniProtKB-SubCell"/>
</dbReference>
<dbReference type="PIRSF" id="PIRSF006060">
    <property type="entry name" value="AA_transporter"/>
    <property type="match status" value="1"/>
</dbReference>
<feature type="transmembrane region" description="Helical" evidence="6">
    <location>
        <begin position="393"/>
        <end position="415"/>
    </location>
</feature>
<name>A0AAT9GPW7_9CREN</name>
<keyword evidence="4 6" id="KW-1133">Transmembrane helix</keyword>
<dbReference type="GO" id="GO:0022857">
    <property type="term" value="F:transmembrane transporter activity"/>
    <property type="evidence" value="ECO:0007669"/>
    <property type="project" value="InterPro"/>
</dbReference>
<proteinExistence type="predicted"/>
<dbReference type="PANTHER" id="PTHR42770">
    <property type="entry name" value="AMINO ACID TRANSPORTER-RELATED"/>
    <property type="match status" value="1"/>
</dbReference>
<dbReference type="KEGG" id="sjv:SJAV_08470"/>
<keyword evidence="5 6" id="KW-0472">Membrane</keyword>